<gene>
    <name evidence="2" type="ORF">CAEBREN_08809</name>
</gene>
<evidence type="ECO:0000313" key="3">
    <source>
        <dbReference type="Proteomes" id="UP000008068"/>
    </source>
</evidence>
<feature type="compositionally biased region" description="Low complexity" evidence="1">
    <location>
        <begin position="18"/>
        <end position="32"/>
    </location>
</feature>
<feature type="compositionally biased region" description="Basic and acidic residues" evidence="1">
    <location>
        <begin position="226"/>
        <end position="237"/>
    </location>
</feature>
<feature type="region of interest" description="Disordered" evidence="1">
    <location>
        <begin position="350"/>
        <end position="388"/>
    </location>
</feature>
<name>G0NFD8_CAEBE</name>
<dbReference type="InParanoid" id="G0NFD8"/>
<reference evidence="3" key="1">
    <citation type="submission" date="2011-07" db="EMBL/GenBank/DDBJ databases">
        <authorList>
            <consortium name="Caenorhabditis brenneri Sequencing and Analysis Consortium"/>
            <person name="Wilson R.K."/>
        </authorList>
    </citation>
    <scope>NUCLEOTIDE SEQUENCE [LARGE SCALE GENOMIC DNA]</scope>
    <source>
        <strain evidence="3">PB2801</strain>
    </source>
</reference>
<keyword evidence="3" id="KW-1185">Reference proteome</keyword>
<feature type="compositionally biased region" description="Low complexity" evidence="1">
    <location>
        <begin position="277"/>
        <end position="289"/>
    </location>
</feature>
<evidence type="ECO:0000313" key="2">
    <source>
        <dbReference type="EMBL" id="EGT59157.1"/>
    </source>
</evidence>
<feature type="compositionally biased region" description="Polar residues" evidence="1">
    <location>
        <begin position="143"/>
        <end position="154"/>
    </location>
</feature>
<dbReference type="Proteomes" id="UP000008068">
    <property type="component" value="Unassembled WGS sequence"/>
</dbReference>
<feature type="compositionally biased region" description="Polar residues" evidence="1">
    <location>
        <begin position="352"/>
        <end position="361"/>
    </location>
</feature>
<dbReference type="HOGENOM" id="CLU_431643_0_0_1"/>
<feature type="region of interest" description="Disordered" evidence="1">
    <location>
        <begin position="18"/>
        <end position="117"/>
    </location>
</feature>
<proteinExistence type="predicted"/>
<dbReference type="EMBL" id="GL379875">
    <property type="protein sequence ID" value="EGT59157.1"/>
    <property type="molecule type" value="Genomic_DNA"/>
</dbReference>
<feature type="compositionally biased region" description="Basic and acidic residues" evidence="1">
    <location>
        <begin position="378"/>
        <end position="388"/>
    </location>
</feature>
<feature type="compositionally biased region" description="Basic and acidic residues" evidence="1">
    <location>
        <begin position="476"/>
        <end position="502"/>
    </location>
</feature>
<protein>
    <submittedName>
        <fullName evidence="2">Uncharacterized protein</fullName>
    </submittedName>
</protein>
<feature type="region of interest" description="Disordered" evidence="1">
    <location>
        <begin position="129"/>
        <end position="310"/>
    </location>
</feature>
<feature type="compositionally biased region" description="Low complexity" evidence="1">
    <location>
        <begin position="106"/>
        <end position="117"/>
    </location>
</feature>
<sequence length="634" mass="69527">MTSKPSQVYNFVDMLNASNNSNSAAKNLKRSSGSSLPVGGQSNPKAPSRALRPRNGTVNYAESEETEEKKGQVFTSKNRPTYADKTAGRLPAATGQEWQQSGGRRGAATAARDAKTPVVPKVAAPVVSKATRTVAASKAAGTSRGSGIAENQGTGRAGEASKTLKAPRAAAFQKGAGGSEGSAIPRDQRTEGPVGVSKTSRVRRLAGVSKEAGGYGGPGLQEGTEEATRATKPERAQRRGASKAPTVAPSGATARAPEASKSSKTPRSLRVRKAPEAVEAARPPRAPRAAKGKEATNMEENDEVDQATADLSDLLFGDSFDTSDEEVDLAMEDQKAIEIKKKLREEFALMTPRQQRLTNMHKSSDEEEQTPGAKKERRKLEKSTRQERLLSMKYIGQHVDLDKPMAPFEMTFGTGEFQFEETTKTPKRTRKAQKPSTPSSKKPRQPGSRVAPPVFSSTPKPEDTKTPPPSLMVSPIREDSPPPMDRRPEPSENKKAAVEDPRSPSQSPAMRTPPREVLGNESDLETEEERNERRQEEIIKIEKKLLWEKVYERGDNGRKRLELNDLQDVHEEAPKLWEAIERDNQLDKYGFQRAPLDDILEWPDFPAFGNDFKCQDNVRKLVNWRYPGLLPESS</sequence>
<organism evidence="3">
    <name type="scientific">Caenorhabditis brenneri</name>
    <name type="common">Nematode worm</name>
    <dbReference type="NCBI Taxonomy" id="135651"/>
    <lineage>
        <taxon>Eukaryota</taxon>
        <taxon>Metazoa</taxon>
        <taxon>Ecdysozoa</taxon>
        <taxon>Nematoda</taxon>
        <taxon>Chromadorea</taxon>
        <taxon>Rhabditida</taxon>
        <taxon>Rhabditina</taxon>
        <taxon>Rhabditomorpha</taxon>
        <taxon>Rhabditoidea</taxon>
        <taxon>Rhabditidae</taxon>
        <taxon>Peloderinae</taxon>
        <taxon>Caenorhabditis</taxon>
    </lineage>
</organism>
<feature type="region of interest" description="Disordered" evidence="1">
    <location>
        <begin position="412"/>
        <end position="535"/>
    </location>
</feature>
<dbReference type="AlphaFoldDB" id="G0NFD8"/>
<accession>G0NFD8</accession>
<evidence type="ECO:0000256" key="1">
    <source>
        <dbReference type="SAM" id="MobiDB-lite"/>
    </source>
</evidence>